<reference evidence="12" key="1">
    <citation type="submission" date="2009-09" db="EMBL/GenBank/DDBJ databases">
        <authorList>
            <consortium name="The Broad Institute Genome Sequencing Platform"/>
            <person name="Ward D."/>
            <person name="Feldgarden M."/>
            <person name="Earl A."/>
            <person name="Young S.K."/>
            <person name="Zeng Q."/>
            <person name="Koehrsen M."/>
            <person name="Alvarado L."/>
            <person name="Berlin A."/>
            <person name="Bochicchio J."/>
            <person name="Borenstein D."/>
            <person name="Chapman S.B."/>
            <person name="Chen Z."/>
            <person name="Engels R."/>
            <person name="Freedman E."/>
            <person name="Gellesch M."/>
            <person name="Goldberg J."/>
            <person name="Griggs A."/>
            <person name="Gujja S."/>
            <person name="Heilman E."/>
            <person name="Heiman D."/>
            <person name="Hepburn T."/>
            <person name="Howarth C."/>
            <person name="Jen D."/>
            <person name="Larson L."/>
            <person name="Lewis B."/>
            <person name="Mehta T."/>
            <person name="Park D."/>
            <person name="Pearson M."/>
            <person name="Roberts A."/>
            <person name="Saif S."/>
            <person name="Shea T."/>
            <person name="Shenoy N."/>
            <person name="Sisk P."/>
            <person name="Stolte C."/>
            <person name="Sykes S."/>
            <person name="Thomson T."/>
            <person name="Walk T."/>
            <person name="White J."/>
            <person name="Yandava C."/>
            <person name="Sibley C.D."/>
            <person name="Field T.R."/>
            <person name="Grinwis M."/>
            <person name="Eshaghurshan C.S."/>
            <person name="Surette M.G."/>
            <person name="Haas B."/>
            <person name="Nusbaum C."/>
            <person name="Birren B."/>
        </authorList>
    </citation>
    <scope>NUCLEOTIDE SEQUENCE [LARGE SCALE GENOMIC DNA]</scope>
    <source>
        <strain evidence="12">ATCC 700633</strain>
    </source>
</reference>
<sequence length="583" mass="66111">MKVIVKHLGVYFKKHWVRYVIIVCSAILNSYLLVVPAKILGQIVNAIVDQSLTQSQLLGYIGFFFLSLVGVYVLDSALMYWIWFARFDYITNLRLGTMKQLLWKKAPFYTKFRVGDIVTRSSEDLETIGTLVGFGVYAFLNALFITLSVLSNMVMNVWWELTLISVLPMPVLAYALYRLTDKIEIVYGDAQKAISDMNAEVLEMIDGTYVIRAYGQEDRMSQIFQQKTEDSLQKNIAVAKLGMLFIPLAQVVVGICMLIGLIYGGGLVQEGKILLGSLVSFPIYIGLLVFPLYLIGDIVVMIQQGKVSFERIFELFETSDDLEEDGQEELGQFEEIRFENFSFTYPGEESPTLKNITVSIKKGQTIGIVGKTGSGKTTFLKQFLHQYPYHHETVLLNQKELVHWKRQSVDALMAYVPQEHVLFSKSILENLKLANKEVTEPVVWDVLEQAAIAEDIRRMPEQLETIIGEKGITLSGGQKQRLSIARALLRNSEILLLDDALSAVDAKTENQIVDHLKSERLDQTNIITAHRLSAIRHADCILVFEEGQIVARGTHEELLEQKGWYYEQYLKQELGEGEVSEEC</sequence>
<dbReference type="AlphaFoldDB" id="D0BNH8"/>
<dbReference type="PANTHER" id="PTHR43394:SF1">
    <property type="entry name" value="ATP-BINDING CASSETTE SUB-FAMILY B MEMBER 10, MITOCHONDRIAL"/>
    <property type="match status" value="1"/>
</dbReference>
<dbReference type="SUPFAM" id="SSF52540">
    <property type="entry name" value="P-loop containing nucleoside triphosphate hydrolases"/>
    <property type="match status" value="1"/>
</dbReference>
<dbReference type="GO" id="GO:0015421">
    <property type="term" value="F:ABC-type oligopeptide transporter activity"/>
    <property type="evidence" value="ECO:0007669"/>
    <property type="project" value="TreeGrafter"/>
</dbReference>
<dbReference type="InterPro" id="IPR039421">
    <property type="entry name" value="Type_1_exporter"/>
</dbReference>
<feature type="transmembrane region" description="Helical" evidence="9">
    <location>
        <begin position="128"/>
        <end position="151"/>
    </location>
</feature>
<dbReference type="SUPFAM" id="SSF90123">
    <property type="entry name" value="ABC transporter transmembrane region"/>
    <property type="match status" value="1"/>
</dbReference>
<dbReference type="InterPro" id="IPR017871">
    <property type="entry name" value="ABC_transporter-like_CS"/>
</dbReference>
<organism evidence="12 13">
    <name type="scientific">Granulicatella elegans ATCC 700633</name>
    <dbReference type="NCBI Taxonomy" id="626369"/>
    <lineage>
        <taxon>Bacteria</taxon>
        <taxon>Bacillati</taxon>
        <taxon>Bacillota</taxon>
        <taxon>Bacilli</taxon>
        <taxon>Lactobacillales</taxon>
        <taxon>Carnobacteriaceae</taxon>
        <taxon>Granulicatella</taxon>
    </lineage>
</organism>
<keyword evidence="4 9" id="KW-0812">Transmembrane</keyword>
<dbReference type="eggNOG" id="COG1132">
    <property type="taxonomic scope" value="Bacteria"/>
</dbReference>
<feature type="transmembrane region" description="Helical" evidence="9">
    <location>
        <begin position="57"/>
        <end position="84"/>
    </location>
</feature>
<comment type="caution">
    <text evidence="12">The sequence shown here is derived from an EMBL/GenBank/DDBJ whole genome shotgun (WGS) entry which is preliminary data.</text>
</comment>
<keyword evidence="6" id="KW-0067">ATP-binding</keyword>
<dbReference type="FunFam" id="3.40.50.300:FF:000221">
    <property type="entry name" value="Multidrug ABC transporter ATP-binding protein"/>
    <property type="match status" value="1"/>
</dbReference>
<feature type="domain" description="ABC transporter" evidence="10">
    <location>
        <begin position="336"/>
        <end position="571"/>
    </location>
</feature>
<dbReference type="GO" id="GO:0016887">
    <property type="term" value="F:ATP hydrolysis activity"/>
    <property type="evidence" value="ECO:0007669"/>
    <property type="project" value="InterPro"/>
</dbReference>
<dbReference type="InterPro" id="IPR003593">
    <property type="entry name" value="AAA+_ATPase"/>
</dbReference>
<dbReference type="GO" id="GO:0005524">
    <property type="term" value="F:ATP binding"/>
    <property type="evidence" value="ECO:0007669"/>
    <property type="project" value="UniProtKB-KW"/>
</dbReference>
<reference evidence="12" key="2">
    <citation type="submission" date="2011-10" db="EMBL/GenBank/DDBJ databases">
        <title>The Genome Sequence of Granulicatella elegans ATCC 700633.</title>
        <authorList>
            <consortium name="The Broad Institute Genome Sequencing Platform"/>
            <consortium name="The Broad Institute Genome Sequencing Center for Infectious Disease"/>
            <person name="Earl A."/>
            <person name="Ward D."/>
            <person name="Feldgarden M."/>
            <person name="Gevers D."/>
            <person name="Sibley C.D."/>
            <person name="Field T.R."/>
            <person name="Grinwis M."/>
            <person name="Eshaghurshan C.S."/>
            <person name="Surette M.G."/>
            <person name="Young S.K."/>
            <person name="Zeng Q."/>
            <person name="Gargeya S."/>
            <person name="Fitzgerald M."/>
            <person name="Haas B."/>
            <person name="Abouelleil A."/>
            <person name="Alvarado L."/>
            <person name="Arachchi H.M."/>
            <person name="Berlin A."/>
            <person name="Brown A."/>
            <person name="Chapman S.B."/>
            <person name="Chen Z."/>
            <person name="Dunbar C."/>
            <person name="Freedman E."/>
            <person name="Gearin G."/>
            <person name="Goldberg J."/>
            <person name="Griggs A."/>
            <person name="Gujja S."/>
            <person name="Heiman D."/>
            <person name="Howarth C."/>
            <person name="Larson L."/>
            <person name="Lui A."/>
            <person name="MacDonald P.J.P."/>
            <person name="Montmayeur A."/>
            <person name="Murphy C."/>
            <person name="Neiman D."/>
            <person name="Pearson M."/>
            <person name="Priest M."/>
            <person name="Roberts A."/>
            <person name="Saif S."/>
            <person name="Shea T."/>
            <person name="Shenoy N."/>
            <person name="Sisk P."/>
            <person name="Stolte C."/>
            <person name="Sykes S."/>
            <person name="Wortman J."/>
            <person name="Nusbaum C."/>
            <person name="Birren B."/>
        </authorList>
    </citation>
    <scope>NUCLEOTIDE SEQUENCE [LARGE SCALE GENOMIC DNA]</scope>
    <source>
        <strain evidence="12">ATCC 700633</strain>
    </source>
</reference>
<evidence type="ECO:0000256" key="1">
    <source>
        <dbReference type="ARBA" id="ARBA00004651"/>
    </source>
</evidence>
<dbReference type="Gene3D" id="1.20.1560.10">
    <property type="entry name" value="ABC transporter type 1, transmembrane domain"/>
    <property type="match status" value="1"/>
</dbReference>
<evidence type="ECO:0000256" key="8">
    <source>
        <dbReference type="ARBA" id="ARBA00023136"/>
    </source>
</evidence>
<evidence type="ECO:0000313" key="13">
    <source>
        <dbReference type="Proteomes" id="UP000002939"/>
    </source>
</evidence>
<keyword evidence="8 9" id="KW-0472">Membrane</keyword>
<dbReference type="PROSITE" id="PS50893">
    <property type="entry name" value="ABC_TRANSPORTER_2"/>
    <property type="match status" value="1"/>
</dbReference>
<dbReference type="Proteomes" id="UP000002939">
    <property type="component" value="Unassembled WGS sequence"/>
</dbReference>
<dbReference type="GO" id="GO:0005886">
    <property type="term" value="C:plasma membrane"/>
    <property type="evidence" value="ECO:0007669"/>
    <property type="project" value="UniProtKB-SubCell"/>
</dbReference>
<dbReference type="HOGENOM" id="CLU_000604_84_6_9"/>
<dbReference type="InterPro" id="IPR036640">
    <property type="entry name" value="ABC1_TM_sf"/>
</dbReference>
<evidence type="ECO:0000256" key="7">
    <source>
        <dbReference type="ARBA" id="ARBA00022989"/>
    </source>
</evidence>
<evidence type="ECO:0000256" key="2">
    <source>
        <dbReference type="ARBA" id="ARBA00022448"/>
    </source>
</evidence>
<keyword evidence="13" id="KW-1185">Reference proteome</keyword>
<protein>
    <recommendedName>
        <fullName evidence="14">ABC transporter ATP-binding protein</fullName>
    </recommendedName>
</protein>
<dbReference type="Gene3D" id="3.40.50.300">
    <property type="entry name" value="P-loop containing nucleotide triphosphate hydrolases"/>
    <property type="match status" value="1"/>
</dbReference>
<proteinExistence type="predicted"/>
<keyword evidence="7 9" id="KW-1133">Transmembrane helix</keyword>
<keyword evidence="3" id="KW-1003">Cell membrane</keyword>
<dbReference type="InterPro" id="IPR027417">
    <property type="entry name" value="P-loop_NTPase"/>
</dbReference>
<dbReference type="Pfam" id="PF00005">
    <property type="entry name" value="ABC_tran"/>
    <property type="match status" value="1"/>
</dbReference>
<dbReference type="PROSITE" id="PS00211">
    <property type="entry name" value="ABC_TRANSPORTER_1"/>
    <property type="match status" value="1"/>
</dbReference>
<dbReference type="PANTHER" id="PTHR43394">
    <property type="entry name" value="ATP-DEPENDENT PERMEASE MDL1, MITOCHONDRIAL"/>
    <property type="match status" value="1"/>
</dbReference>
<evidence type="ECO:0000259" key="10">
    <source>
        <dbReference type="PROSITE" id="PS50893"/>
    </source>
</evidence>
<dbReference type="InterPro" id="IPR011527">
    <property type="entry name" value="ABC1_TM_dom"/>
</dbReference>
<evidence type="ECO:0000256" key="4">
    <source>
        <dbReference type="ARBA" id="ARBA00022692"/>
    </source>
</evidence>
<feature type="transmembrane region" description="Helical" evidence="9">
    <location>
        <begin position="283"/>
        <end position="302"/>
    </location>
</feature>
<name>D0BNH8_9LACT</name>
<dbReference type="PROSITE" id="PS50929">
    <property type="entry name" value="ABC_TM1F"/>
    <property type="match status" value="1"/>
</dbReference>
<evidence type="ECO:0000256" key="6">
    <source>
        <dbReference type="ARBA" id="ARBA00022840"/>
    </source>
</evidence>
<gene>
    <name evidence="12" type="ORF">HMPREF0446_01513</name>
</gene>
<dbReference type="SMART" id="SM00382">
    <property type="entry name" value="AAA"/>
    <property type="match status" value="1"/>
</dbReference>
<accession>D0BNH8</accession>
<dbReference type="Pfam" id="PF00664">
    <property type="entry name" value="ABC_membrane"/>
    <property type="match status" value="1"/>
</dbReference>
<evidence type="ECO:0000313" key="12">
    <source>
        <dbReference type="EMBL" id="EEW92443.1"/>
    </source>
</evidence>
<keyword evidence="2" id="KW-0813">Transport</keyword>
<feature type="transmembrane region" description="Helical" evidence="9">
    <location>
        <begin position="16"/>
        <end position="37"/>
    </location>
</feature>
<dbReference type="STRING" id="626369.HMPREF0446_01513"/>
<dbReference type="CDD" id="cd18541">
    <property type="entry name" value="ABC_6TM_TmrB_like"/>
    <property type="match status" value="1"/>
</dbReference>
<dbReference type="InterPro" id="IPR003439">
    <property type="entry name" value="ABC_transporter-like_ATP-bd"/>
</dbReference>
<feature type="domain" description="ABC transmembrane type-1" evidence="11">
    <location>
        <begin position="20"/>
        <end position="304"/>
    </location>
</feature>
<evidence type="ECO:0000256" key="5">
    <source>
        <dbReference type="ARBA" id="ARBA00022741"/>
    </source>
</evidence>
<evidence type="ECO:0008006" key="14">
    <source>
        <dbReference type="Google" id="ProtNLM"/>
    </source>
</evidence>
<evidence type="ECO:0000259" key="11">
    <source>
        <dbReference type="PROSITE" id="PS50929"/>
    </source>
</evidence>
<dbReference type="EMBL" id="ACRF02000001">
    <property type="protein sequence ID" value="EEW92443.1"/>
    <property type="molecule type" value="Genomic_DNA"/>
</dbReference>
<keyword evidence="5" id="KW-0547">Nucleotide-binding</keyword>
<evidence type="ECO:0000256" key="9">
    <source>
        <dbReference type="SAM" id="Phobius"/>
    </source>
</evidence>
<feature type="transmembrane region" description="Helical" evidence="9">
    <location>
        <begin position="157"/>
        <end position="177"/>
    </location>
</feature>
<comment type="subcellular location">
    <subcellularLocation>
        <location evidence="1">Cell membrane</location>
        <topology evidence="1">Multi-pass membrane protein</topology>
    </subcellularLocation>
</comment>
<evidence type="ECO:0000256" key="3">
    <source>
        <dbReference type="ARBA" id="ARBA00022475"/>
    </source>
</evidence>
<dbReference type="OrthoDB" id="9770415at2"/>
<feature type="transmembrane region" description="Helical" evidence="9">
    <location>
        <begin position="241"/>
        <end position="263"/>
    </location>
</feature>
<dbReference type="RefSeq" id="WP_006703789.1">
    <property type="nucleotide sequence ID" value="NZ_KI391971.1"/>
</dbReference>